<dbReference type="EMBL" id="LR828253">
    <property type="protein sequence ID" value="CAD0307314.1"/>
    <property type="molecule type" value="Genomic_DNA"/>
</dbReference>
<dbReference type="RefSeq" id="WP_139051539.1">
    <property type="nucleotide sequence ID" value="NZ_CP018728.1"/>
</dbReference>
<evidence type="ECO:0000313" key="2">
    <source>
        <dbReference type="EMBL" id="CAD0307319.1"/>
    </source>
</evidence>
<feature type="region of interest" description="Disordered" evidence="1">
    <location>
        <begin position="1"/>
        <end position="41"/>
    </location>
</feature>
<protein>
    <submittedName>
        <fullName evidence="2">Uncharacterized protein</fullName>
    </submittedName>
</protein>
<organism evidence="2">
    <name type="scientific">Xanthomonas hortorum pv. gardneri</name>
    <dbReference type="NCBI Taxonomy" id="2754056"/>
    <lineage>
        <taxon>Bacteria</taxon>
        <taxon>Pseudomonadati</taxon>
        <taxon>Pseudomonadota</taxon>
        <taxon>Gammaproteobacteria</taxon>
        <taxon>Lysobacterales</taxon>
        <taxon>Lysobacteraceae</taxon>
        <taxon>Xanthomonas</taxon>
    </lineage>
</organism>
<proteinExistence type="predicted"/>
<gene>
    <name evidence="2" type="ORF">CFBP8129_07980</name>
</gene>
<dbReference type="EMBL" id="LR828253">
    <property type="protein sequence ID" value="CAD0307319.1"/>
    <property type="molecule type" value="Genomic_DNA"/>
</dbReference>
<evidence type="ECO:0000256" key="1">
    <source>
        <dbReference type="SAM" id="MobiDB-lite"/>
    </source>
</evidence>
<accession>A0A6V7C298</accession>
<reference evidence="2" key="1">
    <citation type="submission" date="2020-07" db="EMBL/GenBank/DDBJ databases">
        <authorList>
            <person name="Pothier F. J."/>
        </authorList>
    </citation>
    <scope>NUCLEOTIDE SEQUENCE</scope>
    <source>
        <strain evidence="2">CFBP 8129</strain>
    </source>
</reference>
<dbReference type="AlphaFoldDB" id="A0A6V7C298"/>
<name>A0A6V7C298_9XANT</name>
<sequence>MPAEATRPGRGKLNGVTNSTEQRPYMRKASEPAAARTKPHCSGVSSLQRSAQNFAQFAKCQLSDMCVSCVLWSAQGFSNPGTYPITTPYFKQPYRTSKRRANRLKLGTQLDVVLIVIRQEIFLSD</sequence>